<name>A0A5D4XLC4_9GAMM</name>
<dbReference type="EMBL" id="VTFT01000001">
    <property type="protein sequence ID" value="TYT24934.1"/>
    <property type="molecule type" value="Genomic_DNA"/>
</dbReference>
<dbReference type="AlphaFoldDB" id="A0A5D4XLC4"/>
<keyword evidence="2" id="KW-1185">Reference proteome</keyword>
<proteinExistence type="predicted"/>
<evidence type="ECO:0000313" key="2">
    <source>
        <dbReference type="Proteomes" id="UP000324973"/>
    </source>
</evidence>
<reference evidence="1 2" key="1">
    <citation type="submission" date="2019-08" db="EMBL/GenBank/DDBJ databases">
        <title>Luteimonas viscosus sp. nov., isolated from soil of a sunflower field.</title>
        <authorList>
            <person name="Jianli Z."/>
            <person name="Ying Z."/>
        </authorList>
    </citation>
    <scope>NUCLEOTIDE SEQUENCE [LARGE SCALE GENOMIC DNA]</scope>
    <source>
        <strain evidence="1 2">XBU10</strain>
    </source>
</reference>
<sequence length="111" mass="12907">MVQTLATVVFVMLAVIALAVAALLACIWGQSLRQPPAFAMIVEKYYACPERKALHGGIFGKGPTRTLFPEGQRQWCWRSEWQEIDRAEFRRLATQWHGVDWSREGEWWNRE</sequence>
<protein>
    <submittedName>
        <fullName evidence="1">Uncharacterized protein</fullName>
    </submittedName>
</protein>
<comment type="caution">
    <text evidence="1">The sequence shown here is derived from an EMBL/GenBank/DDBJ whole genome shotgun (WGS) entry which is preliminary data.</text>
</comment>
<evidence type="ECO:0000313" key="1">
    <source>
        <dbReference type="EMBL" id="TYT24934.1"/>
    </source>
</evidence>
<organism evidence="1 2">
    <name type="scientific">Luteimonas viscosa</name>
    <dbReference type="NCBI Taxonomy" id="1132694"/>
    <lineage>
        <taxon>Bacteria</taxon>
        <taxon>Pseudomonadati</taxon>
        <taxon>Pseudomonadota</taxon>
        <taxon>Gammaproteobacteria</taxon>
        <taxon>Lysobacterales</taxon>
        <taxon>Lysobacteraceae</taxon>
        <taxon>Luteimonas</taxon>
    </lineage>
</organism>
<dbReference type="RefSeq" id="WP_149101484.1">
    <property type="nucleotide sequence ID" value="NZ_VTFT01000001.1"/>
</dbReference>
<dbReference type="Proteomes" id="UP000324973">
    <property type="component" value="Unassembled WGS sequence"/>
</dbReference>
<dbReference type="OrthoDB" id="9801656at2"/>
<accession>A0A5D4XLC4</accession>
<gene>
    <name evidence="1" type="ORF">FZO89_00805</name>
</gene>